<evidence type="ECO:0000256" key="3">
    <source>
        <dbReference type="ARBA" id="ARBA00023004"/>
    </source>
</evidence>
<feature type="domain" description="4Fe-4S ferredoxin-type" evidence="5">
    <location>
        <begin position="410"/>
        <end position="429"/>
    </location>
</feature>
<dbReference type="Proteomes" id="UP000179076">
    <property type="component" value="Unassembled WGS sequence"/>
</dbReference>
<organism evidence="6 7">
    <name type="scientific">Candidatus Muproteobacteria bacterium RBG_16_60_9</name>
    <dbReference type="NCBI Taxonomy" id="1817755"/>
    <lineage>
        <taxon>Bacteria</taxon>
        <taxon>Pseudomonadati</taxon>
        <taxon>Pseudomonadota</taxon>
        <taxon>Candidatus Muproteobacteria</taxon>
    </lineage>
</organism>
<keyword evidence="4" id="KW-0411">Iron-sulfur</keyword>
<dbReference type="PANTHER" id="PTHR24960">
    <property type="entry name" value="PHOTOSYSTEM I IRON-SULFUR CENTER-RELATED"/>
    <property type="match status" value="1"/>
</dbReference>
<dbReference type="GO" id="GO:0051539">
    <property type="term" value="F:4 iron, 4 sulfur cluster binding"/>
    <property type="evidence" value="ECO:0007669"/>
    <property type="project" value="UniProtKB-KW"/>
</dbReference>
<keyword evidence="2" id="KW-0479">Metal-binding</keyword>
<evidence type="ECO:0000313" key="7">
    <source>
        <dbReference type="Proteomes" id="UP000179076"/>
    </source>
</evidence>
<evidence type="ECO:0000256" key="4">
    <source>
        <dbReference type="ARBA" id="ARBA00023014"/>
    </source>
</evidence>
<feature type="non-terminal residue" evidence="6">
    <location>
        <position position="429"/>
    </location>
</feature>
<keyword evidence="1" id="KW-0004">4Fe-4S</keyword>
<dbReference type="InterPro" id="IPR017900">
    <property type="entry name" value="4Fe4S_Fe_S_CS"/>
</dbReference>
<gene>
    <name evidence="6" type="ORF">A2W18_09270</name>
</gene>
<evidence type="ECO:0000259" key="5">
    <source>
        <dbReference type="PROSITE" id="PS51379"/>
    </source>
</evidence>
<accession>A0A1F6UVK6</accession>
<dbReference type="EMBL" id="MFSP01000199">
    <property type="protein sequence ID" value="OGI61382.1"/>
    <property type="molecule type" value="Genomic_DNA"/>
</dbReference>
<feature type="domain" description="4Fe-4S ferredoxin-type" evidence="5">
    <location>
        <begin position="203"/>
        <end position="232"/>
    </location>
</feature>
<evidence type="ECO:0000256" key="1">
    <source>
        <dbReference type="ARBA" id="ARBA00022485"/>
    </source>
</evidence>
<dbReference type="Pfam" id="PF12838">
    <property type="entry name" value="Fer4_7"/>
    <property type="match status" value="1"/>
</dbReference>
<sequence>MSIASGTDMARVLARTAPGLQASIVNESIRFESRGAVLVIGPGQYVTSVAARLAVSLRVLACATSGEISQTDLHDNPSLLSCRVTAVKGYLGRFTATAQGKDGNIDLGLFSANRDGFFDLVLDLNSPPLLSTAVKPLGYYAPGTDSAAIDVAIAELTTFTGSFWKPRFYNFNAELCAHSAQGVVGCTRCLNVCPTGAISSLAETISIDSNLCQGCATCVLACPTGAIAYTAPSLVDIHKRLATILAEAVGPGCEAPQLLIYEDTDQSVGECLGTVDRPSVGFAVPAIALAGPDVWIAALARGSAQVIASLPADLPESTRGELKAQAEVAQAVLAALGDVAERITIIDGTQPIARVTRHDGLAQQSHPVVFRGATKRDVLFAGLEQLQNSAAADGIVMPASVELSANAPFGTVEVNPHSCTLCMACTYLC</sequence>
<dbReference type="SUPFAM" id="SSF54862">
    <property type="entry name" value="4Fe-4S ferredoxins"/>
    <property type="match status" value="1"/>
</dbReference>
<keyword evidence="3" id="KW-0408">Iron</keyword>
<evidence type="ECO:0000256" key="2">
    <source>
        <dbReference type="ARBA" id="ARBA00022723"/>
    </source>
</evidence>
<dbReference type="PROSITE" id="PS00198">
    <property type="entry name" value="4FE4S_FER_1"/>
    <property type="match status" value="1"/>
</dbReference>
<dbReference type="Gene3D" id="3.30.70.20">
    <property type="match status" value="1"/>
</dbReference>
<dbReference type="InterPro" id="IPR017896">
    <property type="entry name" value="4Fe4S_Fe-S-bd"/>
</dbReference>
<proteinExistence type="predicted"/>
<dbReference type="PROSITE" id="PS51379">
    <property type="entry name" value="4FE4S_FER_2"/>
    <property type="match status" value="2"/>
</dbReference>
<name>A0A1F6UVK6_9PROT</name>
<dbReference type="AlphaFoldDB" id="A0A1F6UVK6"/>
<comment type="caution">
    <text evidence="6">The sequence shown here is derived from an EMBL/GenBank/DDBJ whole genome shotgun (WGS) entry which is preliminary data.</text>
</comment>
<dbReference type="InterPro" id="IPR050157">
    <property type="entry name" value="PSI_iron-sulfur_center"/>
</dbReference>
<reference evidence="6 7" key="1">
    <citation type="journal article" date="2016" name="Nat. Commun.">
        <title>Thousands of microbial genomes shed light on interconnected biogeochemical processes in an aquifer system.</title>
        <authorList>
            <person name="Anantharaman K."/>
            <person name="Brown C.T."/>
            <person name="Hug L.A."/>
            <person name="Sharon I."/>
            <person name="Castelle C.J."/>
            <person name="Probst A.J."/>
            <person name="Thomas B.C."/>
            <person name="Singh A."/>
            <person name="Wilkins M.J."/>
            <person name="Karaoz U."/>
            <person name="Brodie E.L."/>
            <person name="Williams K.H."/>
            <person name="Hubbard S.S."/>
            <person name="Banfield J.F."/>
        </authorList>
    </citation>
    <scope>NUCLEOTIDE SEQUENCE [LARGE SCALE GENOMIC DNA]</scope>
</reference>
<evidence type="ECO:0000313" key="6">
    <source>
        <dbReference type="EMBL" id="OGI61382.1"/>
    </source>
</evidence>
<dbReference type="PANTHER" id="PTHR24960:SF79">
    <property type="entry name" value="PHOTOSYSTEM I IRON-SULFUR CENTER"/>
    <property type="match status" value="1"/>
</dbReference>
<dbReference type="GO" id="GO:0046872">
    <property type="term" value="F:metal ion binding"/>
    <property type="evidence" value="ECO:0007669"/>
    <property type="project" value="UniProtKB-KW"/>
</dbReference>
<protein>
    <recommendedName>
        <fullName evidence="5">4Fe-4S ferredoxin-type domain-containing protein</fullName>
    </recommendedName>
</protein>